<protein>
    <submittedName>
        <fullName evidence="1">Uncharacterized protein</fullName>
    </submittedName>
</protein>
<dbReference type="EMBL" id="JBBPBN010000082">
    <property type="protein sequence ID" value="KAK8983232.1"/>
    <property type="molecule type" value="Genomic_DNA"/>
</dbReference>
<dbReference type="Proteomes" id="UP001396334">
    <property type="component" value="Unassembled WGS sequence"/>
</dbReference>
<proteinExistence type="predicted"/>
<name>A0ABR2P462_9ROSI</name>
<accession>A0ABR2P462</accession>
<sequence length="199" mass="21994">MNSHCIKVCLINKVNKSDKSAPVFLCLIYAPVSQKSQSFCVLDLDYASVVKTYSLVFTCFPPMPMDWEQAALPAKEPEALPFCNITIAYGLTGEYLAHLFCCPKNQAKDAHSIRVVIARSIVNRCNSTYISDDVISDDMFSMDKSCESTKGSVRADSTENEKIGASQANDNIDLSDDINSVYVETPTLLLVRTSQNLEL</sequence>
<keyword evidence="2" id="KW-1185">Reference proteome</keyword>
<gene>
    <name evidence="1" type="ORF">V6N11_057981</name>
</gene>
<organism evidence="1 2">
    <name type="scientific">Hibiscus sabdariffa</name>
    <name type="common">roselle</name>
    <dbReference type="NCBI Taxonomy" id="183260"/>
    <lineage>
        <taxon>Eukaryota</taxon>
        <taxon>Viridiplantae</taxon>
        <taxon>Streptophyta</taxon>
        <taxon>Embryophyta</taxon>
        <taxon>Tracheophyta</taxon>
        <taxon>Spermatophyta</taxon>
        <taxon>Magnoliopsida</taxon>
        <taxon>eudicotyledons</taxon>
        <taxon>Gunneridae</taxon>
        <taxon>Pentapetalae</taxon>
        <taxon>rosids</taxon>
        <taxon>malvids</taxon>
        <taxon>Malvales</taxon>
        <taxon>Malvaceae</taxon>
        <taxon>Malvoideae</taxon>
        <taxon>Hibiscus</taxon>
    </lineage>
</organism>
<comment type="caution">
    <text evidence="1">The sequence shown here is derived from an EMBL/GenBank/DDBJ whole genome shotgun (WGS) entry which is preliminary data.</text>
</comment>
<reference evidence="1 2" key="1">
    <citation type="journal article" date="2024" name="G3 (Bethesda)">
        <title>Genome assembly of Hibiscus sabdariffa L. provides insights into metabolisms of medicinal natural products.</title>
        <authorList>
            <person name="Kim T."/>
        </authorList>
    </citation>
    <scope>NUCLEOTIDE SEQUENCE [LARGE SCALE GENOMIC DNA]</scope>
    <source>
        <strain evidence="1">TK-2024</strain>
        <tissue evidence="1">Old leaves</tissue>
    </source>
</reference>
<evidence type="ECO:0000313" key="1">
    <source>
        <dbReference type="EMBL" id="KAK8983232.1"/>
    </source>
</evidence>
<evidence type="ECO:0000313" key="2">
    <source>
        <dbReference type="Proteomes" id="UP001396334"/>
    </source>
</evidence>